<feature type="compositionally biased region" description="Basic and acidic residues" evidence="1">
    <location>
        <begin position="75"/>
        <end position="96"/>
    </location>
</feature>
<keyword evidence="3" id="KW-1185">Reference proteome</keyword>
<name>A0A1J6I7H1_NICAT</name>
<dbReference type="Gramene" id="OIT00458">
    <property type="protein sequence ID" value="OIT00458"/>
    <property type="gene ID" value="A4A49_09586"/>
</dbReference>
<comment type="caution">
    <text evidence="2">The sequence shown here is derived from an EMBL/GenBank/DDBJ whole genome shotgun (WGS) entry which is preliminary data.</text>
</comment>
<evidence type="ECO:0000256" key="1">
    <source>
        <dbReference type="SAM" id="MobiDB-lite"/>
    </source>
</evidence>
<reference evidence="2" key="1">
    <citation type="submission" date="2016-11" db="EMBL/GenBank/DDBJ databases">
        <title>The genome of Nicotiana attenuata.</title>
        <authorList>
            <person name="Xu S."/>
            <person name="Brockmoeller T."/>
            <person name="Gaquerel E."/>
            <person name="Navarro A."/>
            <person name="Kuhl H."/>
            <person name="Gase K."/>
            <person name="Ling Z."/>
            <person name="Zhou W."/>
            <person name="Kreitzer C."/>
            <person name="Stanke M."/>
            <person name="Tang H."/>
            <person name="Lyons E."/>
            <person name="Pandey P."/>
            <person name="Pandey S.P."/>
            <person name="Timmermann B."/>
            <person name="Baldwin I.T."/>
        </authorList>
    </citation>
    <scope>NUCLEOTIDE SEQUENCE [LARGE SCALE GENOMIC DNA]</scope>
    <source>
        <strain evidence="2">UT</strain>
    </source>
</reference>
<evidence type="ECO:0000313" key="2">
    <source>
        <dbReference type="EMBL" id="OIT00458.1"/>
    </source>
</evidence>
<feature type="region of interest" description="Disordered" evidence="1">
    <location>
        <begin position="56"/>
        <end position="96"/>
    </location>
</feature>
<organism evidence="2 3">
    <name type="scientific">Nicotiana attenuata</name>
    <name type="common">Coyote tobacco</name>
    <dbReference type="NCBI Taxonomy" id="49451"/>
    <lineage>
        <taxon>Eukaryota</taxon>
        <taxon>Viridiplantae</taxon>
        <taxon>Streptophyta</taxon>
        <taxon>Embryophyta</taxon>
        <taxon>Tracheophyta</taxon>
        <taxon>Spermatophyta</taxon>
        <taxon>Magnoliopsida</taxon>
        <taxon>eudicotyledons</taxon>
        <taxon>Gunneridae</taxon>
        <taxon>Pentapetalae</taxon>
        <taxon>asterids</taxon>
        <taxon>lamiids</taxon>
        <taxon>Solanales</taxon>
        <taxon>Solanaceae</taxon>
        <taxon>Nicotianoideae</taxon>
        <taxon>Nicotianeae</taxon>
        <taxon>Nicotiana</taxon>
    </lineage>
</organism>
<proteinExistence type="predicted"/>
<dbReference type="Proteomes" id="UP000187609">
    <property type="component" value="Unassembled WGS sequence"/>
</dbReference>
<dbReference type="EMBL" id="MJEQ01037189">
    <property type="protein sequence ID" value="OIT00458.1"/>
    <property type="molecule type" value="Genomic_DNA"/>
</dbReference>
<dbReference type="AlphaFoldDB" id="A0A1J6I7H1"/>
<accession>A0A1J6I7H1</accession>
<evidence type="ECO:0000313" key="3">
    <source>
        <dbReference type="Proteomes" id="UP000187609"/>
    </source>
</evidence>
<gene>
    <name evidence="2" type="ORF">A4A49_09586</name>
</gene>
<feature type="region of interest" description="Disordered" evidence="1">
    <location>
        <begin position="208"/>
        <end position="235"/>
    </location>
</feature>
<sequence>MTKGGKFVENSVAELGYLRELMQQLISTVGSLAGEVAHLKGLDQAVGELKEQMLNSTQKNTDGAICPSGSKSRSNRKDSSEKDHVEEEGNQTDDRQYSKCEAIEWHHAFMKYRSYTQPPTWTEYTTFERSLTKVNLSEENAISYFIGGLKEQFMKITNPRSLAQAFKASRIQEAYIDAQSKEIVQKISLSLAQTTNFKRNVDQRFQNKPLLAIPSPKKDPKPNSSGGFNRRRLSVEEANGKRAKRLCYFRTEKYVPGHKCKNLKQVYALEVKELPSTEYPEDAESSKDSEQIVELIKQTEHMEISVNALN</sequence>
<evidence type="ECO:0008006" key="4">
    <source>
        <dbReference type="Google" id="ProtNLM"/>
    </source>
</evidence>
<protein>
    <recommendedName>
        <fullName evidence="4">Retrotransposon gag domain-containing protein</fullName>
    </recommendedName>
</protein>